<dbReference type="Gene3D" id="3.80.10.10">
    <property type="entry name" value="Ribonuclease Inhibitor"/>
    <property type="match status" value="1"/>
</dbReference>
<organism evidence="1 2">
    <name type="scientific">Tulasnella calospora MUT 4182</name>
    <dbReference type="NCBI Taxonomy" id="1051891"/>
    <lineage>
        <taxon>Eukaryota</taxon>
        <taxon>Fungi</taxon>
        <taxon>Dikarya</taxon>
        <taxon>Basidiomycota</taxon>
        <taxon>Agaricomycotina</taxon>
        <taxon>Agaricomycetes</taxon>
        <taxon>Cantharellales</taxon>
        <taxon>Tulasnellaceae</taxon>
        <taxon>Tulasnella</taxon>
    </lineage>
</organism>
<dbReference type="EMBL" id="KN822963">
    <property type="protein sequence ID" value="KIO31439.1"/>
    <property type="molecule type" value="Genomic_DNA"/>
</dbReference>
<dbReference type="OrthoDB" id="3155440at2759"/>
<reference evidence="1 2" key="1">
    <citation type="submission" date="2014-04" db="EMBL/GenBank/DDBJ databases">
        <authorList>
            <consortium name="DOE Joint Genome Institute"/>
            <person name="Kuo A."/>
            <person name="Girlanda M."/>
            <person name="Perotto S."/>
            <person name="Kohler A."/>
            <person name="Nagy L.G."/>
            <person name="Floudas D."/>
            <person name="Copeland A."/>
            <person name="Barry K.W."/>
            <person name="Cichocki N."/>
            <person name="Veneault-Fourrey C."/>
            <person name="LaButti K."/>
            <person name="Lindquist E.A."/>
            <person name="Lipzen A."/>
            <person name="Lundell T."/>
            <person name="Morin E."/>
            <person name="Murat C."/>
            <person name="Sun H."/>
            <person name="Tunlid A."/>
            <person name="Henrissat B."/>
            <person name="Grigoriev I.V."/>
            <person name="Hibbett D.S."/>
            <person name="Martin F."/>
            <person name="Nordberg H.P."/>
            <person name="Cantor M.N."/>
            <person name="Hua S.X."/>
        </authorList>
    </citation>
    <scope>NUCLEOTIDE SEQUENCE [LARGE SCALE GENOMIC DNA]</scope>
    <source>
        <strain evidence="1 2">MUT 4182</strain>
    </source>
</reference>
<dbReference type="InterPro" id="IPR032675">
    <property type="entry name" value="LRR_dom_sf"/>
</dbReference>
<dbReference type="HOGENOM" id="CLU_590782_0_0_1"/>
<accession>A0A0C3QTD7</accession>
<proteinExistence type="predicted"/>
<reference evidence="2" key="2">
    <citation type="submission" date="2015-01" db="EMBL/GenBank/DDBJ databases">
        <title>Evolutionary Origins and Diversification of the Mycorrhizal Mutualists.</title>
        <authorList>
            <consortium name="DOE Joint Genome Institute"/>
            <consortium name="Mycorrhizal Genomics Consortium"/>
            <person name="Kohler A."/>
            <person name="Kuo A."/>
            <person name="Nagy L.G."/>
            <person name="Floudas D."/>
            <person name="Copeland A."/>
            <person name="Barry K.W."/>
            <person name="Cichocki N."/>
            <person name="Veneault-Fourrey C."/>
            <person name="LaButti K."/>
            <person name="Lindquist E.A."/>
            <person name="Lipzen A."/>
            <person name="Lundell T."/>
            <person name="Morin E."/>
            <person name="Murat C."/>
            <person name="Riley R."/>
            <person name="Ohm R."/>
            <person name="Sun H."/>
            <person name="Tunlid A."/>
            <person name="Henrissat B."/>
            <person name="Grigoriev I.V."/>
            <person name="Hibbett D.S."/>
            <person name="Martin F."/>
        </authorList>
    </citation>
    <scope>NUCLEOTIDE SEQUENCE [LARGE SCALE GENOMIC DNA]</scope>
    <source>
        <strain evidence="2">MUT 4182</strain>
    </source>
</reference>
<sequence>MLVCKHWKDTVECNPVLWTDIWLGRGLEHVDVRDEWIARLEALFRRSGTMPLTLTIILTSFDLEDASQFLLQHLPRCKTLVLQPPKCQIDRTTRLRQKVSVVHRILSSPFPILRKFLISSFELQYEPDHRGPLLLDAPNLRSLDSSTYHIIPLVKPHGSPSCHGSLQYLSMVGGWGNVMELLPLATVSLPGLKSLSLKYTDHLWNILQILDIPNLERLVVDCGLAEWFAEIDTPAPVLSHLHELTWYTDPSAVDEAPNLRHLLQHCPNIESFLYSYQSSSVDAKEEYLEREDEDSLILALSDPLHETHDSSPRLCPRLKRVHLVCANFEQVRDLVLMRPALQHVSLQYRKPGDDIVVQSKDVWREKVALVRRIRSKVEFEFERDGIAVVRPDLQEEERVFWDPSGTSSG</sequence>
<evidence type="ECO:0000313" key="1">
    <source>
        <dbReference type="EMBL" id="KIO31439.1"/>
    </source>
</evidence>
<keyword evidence="2" id="KW-1185">Reference proteome</keyword>
<name>A0A0C3QTD7_9AGAM</name>
<evidence type="ECO:0008006" key="3">
    <source>
        <dbReference type="Google" id="ProtNLM"/>
    </source>
</evidence>
<gene>
    <name evidence="1" type="ORF">M407DRAFT_19579</name>
</gene>
<protein>
    <recommendedName>
        <fullName evidence="3">F-box domain-containing protein</fullName>
    </recommendedName>
</protein>
<dbReference type="Proteomes" id="UP000054248">
    <property type="component" value="Unassembled WGS sequence"/>
</dbReference>
<dbReference type="AlphaFoldDB" id="A0A0C3QTD7"/>
<evidence type="ECO:0000313" key="2">
    <source>
        <dbReference type="Proteomes" id="UP000054248"/>
    </source>
</evidence>